<feature type="non-terminal residue" evidence="2">
    <location>
        <position position="1"/>
    </location>
</feature>
<protein>
    <submittedName>
        <fullName evidence="2">Uncharacterized protein</fullName>
    </submittedName>
</protein>
<dbReference type="Proteomes" id="UP001151582">
    <property type="component" value="Unassembled WGS sequence"/>
</dbReference>
<dbReference type="OrthoDB" id="2342176at2759"/>
<gene>
    <name evidence="2" type="ORF">H4R34_005823</name>
</gene>
<feature type="region of interest" description="Disordered" evidence="1">
    <location>
        <begin position="1"/>
        <end position="23"/>
    </location>
</feature>
<evidence type="ECO:0000313" key="2">
    <source>
        <dbReference type="EMBL" id="KAJ1971181.1"/>
    </source>
</evidence>
<dbReference type="Gene3D" id="2.70.50.70">
    <property type="match status" value="1"/>
</dbReference>
<proteinExistence type="predicted"/>
<name>A0A9W8EAD6_9FUNG</name>
<organism evidence="2 3">
    <name type="scientific">Dimargaris verticillata</name>
    <dbReference type="NCBI Taxonomy" id="2761393"/>
    <lineage>
        <taxon>Eukaryota</taxon>
        <taxon>Fungi</taxon>
        <taxon>Fungi incertae sedis</taxon>
        <taxon>Zoopagomycota</taxon>
        <taxon>Kickxellomycotina</taxon>
        <taxon>Dimargaritomycetes</taxon>
        <taxon>Dimargaritales</taxon>
        <taxon>Dimargaritaceae</taxon>
        <taxon>Dimargaris</taxon>
    </lineage>
</organism>
<reference evidence="2" key="1">
    <citation type="submission" date="2022-07" db="EMBL/GenBank/DDBJ databases">
        <title>Phylogenomic reconstructions and comparative analyses of Kickxellomycotina fungi.</title>
        <authorList>
            <person name="Reynolds N.K."/>
            <person name="Stajich J.E."/>
            <person name="Barry K."/>
            <person name="Grigoriev I.V."/>
            <person name="Crous P."/>
            <person name="Smith M.E."/>
        </authorList>
    </citation>
    <scope>NUCLEOTIDE SEQUENCE</scope>
    <source>
        <strain evidence="2">RSA 567</strain>
    </source>
</reference>
<keyword evidence="3" id="KW-1185">Reference proteome</keyword>
<dbReference type="AlphaFoldDB" id="A0A9W8EAD6"/>
<evidence type="ECO:0000256" key="1">
    <source>
        <dbReference type="SAM" id="MobiDB-lite"/>
    </source>
</evidence>
<accession>A0A9W8EAD6</accession>
<evidence type="ECO:0000313" key="3">
    <source>
        <dbReference type="Proteomes" id="UP001151582"/>
    </source>
</evidence>
<sequence>SRPSTWSTCGAGEGCKGSCNSPKANSTIDLPWSTAETYGRGQEITVKWHRANHPGGFVQLAMVDMEQSNDWNAFNSNVIKHVCYESNCGPDAPVHDQFGPGNGPGDGICWAEFKVPSNFQDGQRVTLQWIWYGGGVYYGDKLAGFGKFYNCADFRIQGGDALQSNYQAPPVFEGGDYSNPNSIVCKYWASNKVGDCTFGARMPTPKEGDLLSQSLEPYARGESTNGAPVGF</sequence>
<dbReference type="EMBL" id="JANBQB010001475">
    <property type="protein sequence ID" value="KAJ1971181.1"/>
    <property type="molecule type" value="Genomic_DNA"/>
</dbReference>
<comment type="caution">
    <text evidence="2">The sequence shown here is derived from an EMBL/GenBank/DDBJ whole genome shotgun (WGS) entry which is preliminary data.</text>
</comment>